<dbReference type="Proteomes" id="UP000503011">
    <property type="component" value="Chromosome"/>
</dbReference>
<reference evidence="1 2" key="2">
    <citation type="submission" date="2020-03" db="EMBL/GenBank/DDBJ databases">
        <authorList>
            <person name="Ichikawa N."/>
            <person name="Kimura A."/>
            <person name="Kitahashi Y."/>
            <person name="Uohara A."/>
        </authorList>
    </citation>
    <scope>NUCLEOTIDE SEQUENCE [LARGE SCALE GENOMIC DNA]</scope>
    <source>
        <strain evidence="1 2">NBRC 105367</strain>
    </source>
</reference>
<dbReference type="RefSeq" id="WP_197946082.1">
    <property type="nucleotide sequence ID" value="NZ_AP022871.1"/>
</dbReference>
<reference evidence="1 2" key="1">
    <citation type="submission" date="2020-03" db="EMBL/GenBank/DDBJ databases">
        <title>Whole genome shotgun sequence of Phytohabitans suffuscus NBRC 105367.</title>
        <authorList>
            <person name="Komaki H."/>
            <person name="Tamura T."/>
        </authorList>
    </citation>
    <scope>NUCLEOTIDE SEQUENCE [LARGE SCALE GENOMIC DNA]</scope>
    <source>
        <strain evidence="1 2">NBRC 105367</strain>
    </source>
</reference>
<keyword evidence="2" id="KW-1185">Reference proteome</keyword>
<protein>
    <submittedName>
        <fullName evidence="1">Uncharacterized protein</fullName>
    </submittedName>
</protein>
<gene>
    <name evidence="1" type="ORF">Psuf_067170</name>
</gene>
<name>A0A6F8YTG5_9ACTN</name>
<proteinExistence type="predicted"/>
<evidence type="ECO:0000313" key="2">
    <source>
        <dbReference type="Proteomes" id="UP000503011"/>
    </source>
</evidence>
<sequence>MCEPAQGRYAREDETDLPCRGLTARCDAGAEALDASLDVISVRKPGVPDHPELAMRVTALAVQIA</sequence>
<evidence type="ECO:0000313" key="1">
    <source>
        <dbReference type="EMBL" id="BCB89404.1"/>
    </source>
</evidence>
<accession>A0A6F8YTG5</accession>
<dbReference type="KEGG" id="psuu:Psuf_067170"/>
<dbReference type="EMBL" id="AP022871">
    <property type="protein sequence ID" value="BCB89404.1"/>
    <property type="molecule type" value="Genomic_DNA"/>
</dbReference>
<dbReference type="AlphaFoldDB" id="A0A6F8YTG5"/>
<organism evidence="1 2">
    <name type="scientific">Phytohabitans suffuscus</name>
    <dbReference type="NCBI Taxonomy" id="624315"/>
    <lineage>
        <taxon>Bacteria</taxon>
        <taxon>Bacillati</taxon>
        <taxon>Actinomycetota</taxon>
        <taxon>Actinomycetes</taxon>
        <taxon>Micromonosporales</taxon>
        <taxon>Micromonosporaceae</taxon>
    </lineage>
</organism>